<organism evidence="1 2">
    <name type="scientific">Prosthecochloris aestuarii (strain DSM 271 / SK 413)</name>
    <dbReference type="NCBI Taxonomy" id="290512"/>
    <lineage>
        <taxon>Bacteria</taxon>
        <taxon>Pseudomonadati</taxon>
        <taxon>Chlorobiota</taxon>
        <taxon>Chlorobiia</taxon>
        <taxon>Chlorobiales</taxon>
        <taxon>Chlorobiaceae</taxon>
        <taxon>Prosthecochloris</taxon>
    </lineage>
</organism>
<keyword evidence="2" id="KW-1185">Reference proteome</keyword>
<dbReference type="RefSeq" id="WP_012505244.1">
    <property type="nucleotide sequence ID" value="NC_011059.1"/>
</dbReference>
<evidence type="ECO:0008006" key="3">
    <source>
        <dbReference type="Google" id="ProtNLM"/>
    </source>
</evidence>
<proteinExistence type="predicted"/>
<dbReference type="eggNOG" id="COG1544">
    <property type="taxonomic scope" value="Bacteria"/>
</dbReference>
<dbReference type="EMBL" id="CP001108">
    <property type="protein sequence ID" value="ACF45707.1"/>
    <property type="molecule type" value="Genomic_DNA"/>
</dbReference>
<dbReference type="SUPFAM" id="SSF69754">
    <property type="entry name" value="Ribosome binding protein Y (YfiA homologue)"/>
    <property type="match status" value="1"/>
</dbReference>
<evidence type="ECO:0000313" key="1">
    <source>
        <dbReference type="EMBL" id="ACF45707.1"/>
    </source>
</evidence>
<dbReference type="InterPro" id="IPR036567">
    <property type="entry name" value="RHF-like"/>
</dbReference>
<dbReference type="HOGENOM" id="CLU_142879_0_0_10"/>
<gene>
    <name evidence="1" type="ordered locus">Paes_0658</name>
</gene>
<dbReference type="AlphaFoldDB" id="B4S656"/>
<sequence>MKVQINTDNNINGSTTLANYADATIRDVLERFSERITRVEIHLSDENSDNKSGIDDKRCLLEVRLASHKPLVSTHQAATIEQALDGAAKKMVHTLDSTIGRLDKYD</sequence>
<name>B4S656_PROA2</name>
<dbReference type="Pfam" id="PF02482">
    <property type="entry name" value="Ribosomal_S30AE"/>
    <property type="match status" value="1"/>
</dbReference>
<dbReference type="Proteomes" id="UP000002725">
    <property type="component" value="Chromosome"/>
</dbReference>
<dbReference type="STRING" id="290512.Paes_0658"/>
<dbReference type="KEGG" id="paa:Paes_0658"/>
<accession>B4S656</accession>
<reference evidence="1" key="1">
    <citation type="submission" date="2008-06" db="EMBL/GenBank/DDBJ databases">
        <title>Complete sequence of chromosome of Prosthecochloris aestuarii DSM 271.</title>
        <authorList>
            <consortium name="US DOE Joint Genome Institute"/>
            <person name="Lucas S."/>
            <person name="Copeland A."/>
            <person name="Lapidus A."/>
            <person name="Glavina del Rio T."/>
            <person name="Dalin E."/>
            <person name="Tice H."/>
            <person name="Bruce D."/>
            <person name="Goodwin L."/>
            <person name="Pitluck S."/>
            <person name="Schmutz J."/>
            <person name="Larimer F."/>
            <person name="Land M."/>
            <person name="Hauser L."/>
            <person name="Kyrpides N."/>
            <person name="Anderson I."/>
            <person name="Liu Z."/>
            <person name="Li T."/>
            <person name="Zhao F."/>
            <person name="Overmann J."/>
            <person name="Bryant D.A."/>
            <person name="Richardson P."/>
        </authorList>
    </citation>
    <scope>NUCLEOTIDE SEQUENCE [LARGE SCALE GENOMIC DNA]</scope>
    <source>
        <strain evidence="1">DSM 271</strain>
    </source>
</reference>
<dbReference type="Gene3D" id="3.30.160.100">
    <property type="entry name" value="Ribosome hibernation promotion factor-like"/>
    <property type="match status" value="1"/>
</dbReference>
<protein>
    <recommendedName>
        <fullName evidence="3">Ribosomal subunit interface protein</fullName>
    </recommendedName>
</protein>
<evidence type="ECO:0000313" key="2">
    <source>
        <dbReference type="Proteomes" id="UP000002725"/>
    </source>
</evidence>
<dbReference type="InterPro" id="IPR003489">
    <property type="entry name" value="RHF/RaiA"/>
</dbReference>